<evidence type="ECO:0000313" key="1">
    <source>
        <dbReference type="EMBL" id="RKR80513.1"/>
    </source>
</evidence>
<reference evidence="1 2" key="1">
    <citation type="submission" date="2018-10" db="EMBL/GenBank/DDBJ databases">
        <title>Genomic Encyclopedia of Archaeal and Bacterial Type Strains, Phase II (KMG-II): from individual species to whole genera.</title>
        <authorList>
            <person name="Goeker M."/>
        </authorList>
    </citation>
    <scope>NUCLEOTIDE SEQUENCE [LARGE SCALE GENOMIC DNA]</scope>
    <source>
        <strain evidence="1 2">DSM 18602</strain>
    </source>
</reference>
<keyword evidence="2" id="KW-1185">Reference proteome</keyword>
<dbReference type="Proteomes" id="UP000268007">
    <property type="component" value="Unassembled WGS sequence"/>
</dbReference>
<organism evidence="1 2">
    <name type="scientific">Mucilaginibacter gracilis</name>
    <dbReference type="NCBI Taxonomy" id="423350"/>
    <lineage>
        <taxon>Bacteria</taxon>
        <taxon>Pseudomonadati</taxon>
        <taxon>Bacteroidota</taxon>
        <taxon>Sphingobacteriia</taxon>
        <taxon>Sphingobacteriales</taxon>
        <taxon>Sphingobacteriaceae</taxon>
        <taxon>Mucilaginibacter</taxon>
    </lineage>
</organism>
<name>A0A495IVL1_9SPHI</name>
<protein>
    <submittedName>
        <fullName evidence="1">Uncharacterized protein</fullName>
    </submittedName>
</protein>
<sequence length="69" mass="8056">MGLPFKYFSQFRCCSQQEHLGAGGYLLKIPVMNICLERRVNFRRPEYDSKASALTSWRSDESYPSKYVV</sequence>
<dbReference type="EMBL" id="RBKU01000001">
    <property type="protein sequence ID" value="RKR80513.1"/>
    <property type="molecule type" value="Genomic_DNA"/>
</dbReference>
<accession>A0A495IVL1</accession>
<evidence type="ECO:0000313" key="2">
    <source>
        <dbReference type="Proteomes" id="UP000268007"/>
    </source>
</evidence>
<dbReference type="AlphaFoldDB" id="A0A495IVL1"/>
<proteinExistence type="predicted"/>
<comment type="caution">
    <text evidence="1">The sequence shown here is derived from an EMBL/GenBank/DDBJ whole genome shotgun (WGS) entry which is preliminary data.</text>
</comment>
<gene>
    <name evidence="1" type="ORF">BDD43_0633</name>
</gene>